<dbReference type="RefSeq" id="WP_264016043.1">
    <property type="nucleotide sequence ID" value="NZ_JACKSJ010000257.1"/>
</dbReference>
<reference evidence="1" key="1">
    <citation type="submission" date="2020-07" db="EMBL/GenBank/DDBJ databases">
        <authorList>
            <person name="Pettersson B.M.F."/>
            <person name="Behra P.R.K."/>
            <person name="Ramesh M."/>
            <person name="Das S."/>
            <person name="Dasgupta S."/>
            <person name="Kirsebom L.A."/>
        </authorList>
    </citation>
    <scope>NUCLEOTIDE SEQUENCE</scope>
    <source>
        <strain evidence="1">DSM 44615</strain>
    </source>
</reference>
<evidence type="ECO:0000313" key="2">
    <source>
        <dbReference type="Proteomes" id="UP001140293"/>
    </source>
</evidence>
<proteinExistence type="predicted"/>
<gene>
    <name evidence="1" type="ORF">H7I41_28500</name>
</gene>
<protein>
    <submittedName>
        <fullName evidence="1">Uncharacterized protein</fullName>
    </submittedName>
</protein>
<dbReference type="PROSITE" id="PS51257">
    <property type="entry name" value="PROKAR_LIPOPROTEIN"/>
    <property type="match status" value="1"/>
</dbReference>
<dbReference type="EMBL" id="JACKSJ010000257">
    <property type="protein sequence ID" value="MCV7173869.1"/>
    <property type="molecule type" value="Genomic_DNA"/>
</dbReference>
<sequence>MGRIFAAIAAVLVIAGCGGPDRPPKSTTVSYGAPLVTEPAIEQPVTTVSPAANCTEAPTAIVDMINAAFTDGEQLEHTQAVNAPDATTYVGGNIFGADGTKASSQDTWLVSNGAVFAITSDARRRTLLPDGRDIDPAWGQYNAAVYQCVGQVERAANPGR</sequence>
<keyword evidence="2" id="KW-1185">Reference proteome</keyword>
<reference evidence="1" key="2">
    <citation type="journal article" date="2022" name="BMC Genomics">
        <title>Comparative genome analysis of mycobacteria focusing on tRNA and non-coding RNA.</title>
        <authorList>
            <person name="Behra P.R.K."/>
            <person name="Pettersson B.M.F."/>
            <person name="Ramesh M."/>
            <person name="Das S."/>
            <person name="Dasgupta S."/>
            <person name="Kirsebom L.A."/>
        </authorList>
    </citation>
    <scope>NUCLEOTIDE SEQUENCE</scope>
    <source>
        <strain evidence="1">DSM 44615</strain>
    </source>
</reference>
<dbReference type="AlphaFoldDB" id="A0A9X2YVP6"/>
<accession>A0A9X2YVP6</accession>
<evidence type="ECO:0000313" key="1">
    <source>
        <dbReference type="EMBL" id="MCV7173869.1"/>
    </source>
</evidence>
<name>A0A9X2YVP6_9MYCO</name>
<dbReference type="Proteomes" id="UP001140293">
    <property type="component" value="Unassembled WGS sequence"/>
</dbReference>
<organism evidence="1 2">
    <name type="scientific">[Mycobacterium] manitobense</name>
    <dbReference type="NCBI Taxonomy" id="190147"/>
    <lineage>
        <taxon>Bacteria</taxon>
        <taxon>Bacillati</taxon>
        <taxon>Actinomycetota</taxon>
        <taxon>Actinomycetes</taxon>
        <taxon>Mycobacteriales</taxon>
        <taxon>Mycobacteriaceae</taxon>
        <taxon>Mycolicibacterium</taxon>
    </lineage>
</organism>
<comment type="caution">
    <text evidence="1">The sequence shown here is derived from an EMBL/GenBank/DDBJ whole genome shotgun (WGS) entry which is preliminary data.</text>
</comment>